<dbReference type="OMA" id="MSHGKDS"/>
<dbReference type="InParanoid" id="A0A1S0TR09"/>
<reference evidence="1" key="1">
    <citation type="submission" date="2012-04" db="EMBL/GenBank/DDBJ databases">
        <title>The Genome Sequence of Loa loa.</title>
        <authorList>
            <consortium name="The Broad Institute Genome Sequencing Platform"/>
            <consortium name="Broad Institute Genome Sequencing Center for Infectious Disease"/>
            <person name="Nutman T.B."/>
            <person name="Fink D.L."/>
            <person name="Russ C."/>
            <person name="Young S."/>
            <person name="Zeng Q."/>
            <person name="Gargeya S."/>
            <person name="Alvarado L."/>
            <person name="Berlin A."/>
            <person name="Chapman S.B."/>
            <person name="Chen Z."/>
            <person name="Freedman E."/>
            <person name="Gellesch M."/>
            <person name="Goldberg J."/>
            <person name="Griggs A."/>
            <person name="Gujja S."/>
            <person name="Heilman E.R."/>
            <person name="Heiman D."/>
            <person name="Howarth C."/>
            <person name="Mehta T."/>
            <person name="Neiman D."/>
            <person name="Pearson M."/>
            <person name="Roberts A."/>
            <person name="Saif S."/>
            <person name="Shea T."/>
            <person name="Shenoy N."/>
            <person name="Sisk P."/>
            <person name="Stolte C."/>
            <person name="Sykes S."/>
            <person name="White J."/>
            <person name="Yandava C."/>
            <person name="Haas B."/>
            <person name="Henn M.R."/>
            <person name="Nusbaum C."/>
            <person name="Birren B."/>
        </authorList>
    </citation>
    <scope>NUCLEOTIDE SEQUENCE [LARGE SCALE GENOMIC DNA]</scope>
</reference>
<proteinExistence type="predicted"/>
<accession>A0A1S0TR09</accession>
<dbReference type="GeneID" id="9947936"/>
<gene>
    <name evidence="1" type="ORF">LOAG_10490</name>
</gene>
<dbReference type="AlphaFoldDB" id="A0A1S0TR09"/>
<dbReference type="CTD" id="9947936"/>
<organism evidence="1">
    <name type="scientific">Loa loa</name>
    <name type="common">Eye worm</name>
    <name type="synonym">Filaria loa</name>
    <dbReference type="NCBI Taxonomy" id="7209"/>
    <lineage>
        <taxon>Eukaryota</taxon>
        <taxon>Metazoa</taxon>
        <taxon>Ecdysozoa</taxon>
        <taxon>Nematoda</taxon>
        <taxon>Chromadorea</taxon>
        <taxon>Rhabditida</taxon>
        <taxon>Spirurina</taxon>
        <taxon>Spiruromorpha</taxon>
        <taxon>Filarioidea</taxon>
        <taxon>Onchocercidae</taxon>
        <taxon>Loa</taxon>
    </lineage>
</organism>
<dbReference type="EMBL" id="JH712117">
    <property type="protein sequence ID" value="EFO18007.1"/>
    <property type="molecule type" value="Genomic_DNA"/>
</dbReference>
<evidence type="ECO:0000313" key="1">
    <source>
        <dbReference type="EMBL" id="EFO18007.1"/>
    </source>
</evidence>
<name>A0A1S0TR09_LOALO</name>
<dbReference type="OrthoDB" id="5841793at2759"/>
<protein>
    <submittedName>
        <fullName evidence="1">Uncharacterized protein</fullName>
    </submittedName>
</protein>
<sequence>MSHGKDSMVMQSLTDSKIDIENSEILDDMETLEENNSSISHHPCGSDPVYQAYFTHMNAGRLKVCYRLHAEICICYKQSFILTLCA</sequence>
<dbReference type="KEGG" id="loa:LOAG_10490"/>
<dbReference type="RefSeq" id="XP_003146062.1">
    <property type="nucleotide sequence ID" value="XM_003146014.2"/>
</dbReference>